<feature type="transmembrane region" description="Helical" evidence="2">
    <location>
        <begin position="20"/>
        <end position="38"/>
    </location>
</feature>
<evidence type="ECO:0000313" key="5">
    <source>
        <dbReference type="Proteomes" id="UP000326831"/>
    </source>
</evidence>
<organism evidence="4 5">
    <name type="scientific">Streptomyces subrutilus</name>
    <dbReference type="NCBI Taxonomy" id="36818"/>
    <lineage>
        <taxon>Bacteria</taxon>
        <taxon>Bacillati</taxon>
        <taxon>Actinomycetota</taxon>
        <taxon>Actinomycetes</taxon>
        <taxon>Kitasatosporales</taxon>
        <taxon>Streptomycetaceae</taxon>
        <taxon>Streptomyces</taxon>
    </lineage>
</organism>
<feature type="region of interest" description="Disordered" evidence="1">
    <location>
        <begin position="1"/>
        <end position="21"/>
    </location>
</feature>
<evidence type="ECO:0000313" key="4">
    <source>
        <dbReference type="EMBL" id="QEU79371.1"/>
    </source>
</evidence>
<dbReference type="EMBL" id="CP023701">
    <property type="protein sequence ID" value="QEU79371.1"/>
    <property type="molecule type" value="Genomic_DNA"/>
</dbReference>
<reference evidence="4 5" key="2">
    <citation type="submission" date="2017-09" db="EMBL/GenBank/DDBJ databases">
        <authorList>
            <person name="Lee N."/>
            <person name="Cho B.-K."/>
        </authorList>
    </citation>
    <scope>NUCLEOTIDE SEQUENCE [LARGE SCALE GENOMIC DNA]</scope>
    <source>
        <strain evidence="4 5">ATCC 27467</strain>
    </source>
</reference>
<reference evidence="3" key="1">
    <citation type="journal article" date="2014" name="Int. J. Syst. Evol. Microbiol.">
        <title>Complete genome sequence of Corynebacterium casei LMG S-19264T (=DSM 44701T), isolated from a smear-ripened cheese.</title>
        <authorList>
            <consortium name="US DOE Joint Genome Institute (JGI-PGF)"/>
            <person name="Walter F."/>
            <person name="Albersmeier A."/>
            <person name="Kalinowski J."/>
            <person name="Ruckert C."/>
        </authorList>
    </citation>
    <scope>NUCLEOTIDE SEQUENCE</scope>
    <source>
        <strain evidence="3">JCM 4834</strain>
    </source>
</reference>
<sequence length="107" mass="11052">MSARPHDRPHERPRGADPTAAPAALGLGLLAVGGWLLTTARPWHKPGHPLALGLGWSVSALLLLGGLALLTRCVRAVHRADPPPAPADAPPYDRTGPAGDPPPRPVA</sequence>
<evidence type="ECO:0000256" key="1">
    <source>
        <dbReference type="SAM" id="MobiDB-lite"/>
    </source>
</evidence>
<dbReference type="Proteomes" id="UP000634660">
    <property type="component" value="Unassembled WGS sequence"/>
</dbReference>
<dbReference type="AlphaFoldDB" id="A0A5P2UP25"/>
<dbReference type="RefSeq" id="WP_150518398.1">
    <property type="nucleotide sequence ID" value="NZ_BMVX01000003.1"/>
</dbReference>
<feature type="transmembrane region" description="Helical" evidence="2">
    <location>
        <begin position="50"/>
        <end position="70"/>
    </location>
</feature>
<dbReference type="Proteomes" id="UP000326831">
    <property type="component" value="Chromosome"/>
</dbReference>
<keyword evidence="2" id="KW-0812">Transmembrane</keyword>
<keyword evidence="5" id="KW-1185">Reference proteome</keyword>
<dbReference type="EMBL" id="BMVX01000003">
    <property type="protein sequence ID" value="GGZ54082.1"/>
    <property type="molecule type" value="Genomic_DNA"/>
</dbReference>
<protein>
    <submittedName>
        <fullName evidence="4">Uncharacterized protein</fullName>
    </submittedName>
</protein>
<feature type="region of interest" description="Disordered" evidence="1">
    <location>
        <begin position="79"/>
        <end position="107"/>
    </location>
</feature>
<accession>A0A5P2UP25</accession>
<feature type="compositionally biased region" description="Basic and acidic residues" evidence="1">
    <location>
        <begin position="1"/>
        <end position="15"/>
    </location>
</feature>
<proteinExistence type="predicted"/>
<keyword evidence="2" id="KW-0472">Membrane</keyword>
<dbReference type="KEGG" id="ssub:CP968_14525"/>
<evidence type="ECO:0000256" key="2">
    <source>
        <dbReference type="SAM" id="Phobius"/>
    </source>
</evidence>
<evidence type="ECO:0000313" key="3">
    <source>
        <dbReference type="EMBL" id="GGZ54082.1"/>
    </source>
</evidence>
<name>A0A5P2UP25_9ACTN</name>
<keyword evidence="2" id="KW-1133">Transmembrane helix</keyword>
<gene>
    <name evidence="4" type="ORF">CP968_14525</name>
    <name evidence="3" type="ORF">GCM10010371_12060</name>
</gene>
<reference evidence="3" key="3">
    <citation type="submission" date="2020-09" db="EMBL/GenBank/DDBJ databases">
        <authorList>
            <person name="Sun Q."/>
            <person name="Ohkuma M."/>
        </authorList>
    </citation>
    <scope>NUCLEOTIDE SEQUENCE</scope>
    <source>
        <strain evidence="3">JCM 4834</strain>
    </source>
</reference>